<feature type="transmembrane region" description="Helical" evidence="1">
    <location>
        <begin position="275"/>
        <end position="300"/>
    </location>
</feature>
<feature type="transmembrane region" description="Helical" evidence="1">
    <location>
        <begin position="244"/>
        <end position="263"/>
    </location>
</feature>
<keyword evidence="1" id="KW-1133">Transmembrane helix</keyword>
<feature type="transmembrane region" description="Helical" evidence="1">
    <location>
        <begin position="25"/>
        <end position="45"/>
    </location>
</feature>
<evidence type="ECO:0000313" key="3">
    <source>
        <dbReference type="Proteomes" id="UP001295794"/>
    </source>
</evidence>
<accession>A0AAD2GSL0</accession>
<protein>
    <submittedName>
        <fullName evidence="2">Uncharacterized protein</fullName>
    </submittedName>
</protein>
<proteinExistence type="predicted"/>
<keyword evidence="1" id="KW-0812">Transmembrane</keyword>
<evidence type="ECO:0000256" key="1">
    <source>
        <dbReference type="SAM" id="Phobius"/>
    </source>
</evidence>
<dbReference type="Proteomes" id="UP001295794">
    <property type="component" value="Unassembled WGS sequence"/>
</dbReference>
<organism evidence="2 3">
    <name type="scientific">Mycena citricolor</name>
    <dbReference type="NCBI Taxonomy" id="2018698"/>
    <lineage>
        <taxon>Eukaryota</taxon>
        <taxon>Fungi</taxon>
        <taxon>Dikarya</taxon>
        <taxon>Basidiomycota</taxon>
        <taxon>Agaricomycotina</taxon>
        <taxon>Agaricomycetes</taxon>
        <taxon>Agaricomycetidae</taxon>
        <taxon>Agaricales</taxon>
        <taxon>Marasmiineae</taxon>
        <taxon>Mycenaceae</taxon>
        <taxon>Mycena</taxon>
    </lineage>
</organism>
<reference evidence="2" key="1">
    <citation type="submission" date="2023-11" db="EMBL/GenBank/DDBJ databases">
        <authorList>
            <person name="De Vega J J."/>
            <person name="De Vega J J."/>
        </authorList>
    </citation>
    <scope>NUCLEOTIDE SEQUENCE</scope>
</reference>
<keyword evidence="1" id="KW-0472">Membrane</keyword>
<feature type="transmembrane region" description="Helical" evidence="1">
    <location>
        <begin position="154"/>
        <end position="175"/>
    </location>
</feature>
<feature type="transmembrane region" description="Helical" evidence="1">
    <location>
        <begin position="108"/>
        <end position="133"/>
    </location>
</feature>
<name>A0AAD2GSL0_9AGAR</name>
<dbReference type="AlphaFoldDB" id="A0AAD2GSL0"/>
<gene>
    <name evidence="2" type="ORF">MYCIT1_LOCUS1767</name>
</gene>
<sequence length="324" mass="35389">MSFVARNETGPVVSLVEGTQAELDLFLFLNMWPSHFGLPLLLAVVLLSKRVRRHPTLINLCVGFVLIGIFSCLLLYTGQTTGPEPSKLLCLTQASFLYGMPSLSVKSILSAPSLTMSCSAPFLALMLVLQMFLSVRAAARNVKLEPNPVREWTMLVAPYIALGLTMIATAMIGASDLSRVSRTRRFFYCSVAFPALSGTITIVAAVLLMATIVLEVWTLVILYKLSKRQGDRRSAFEFNMSVRVMVFGLYVIVAMGLSVMSVASADSKSPLPDLVIAGAATFILGIFGTQRDILLALCFWRPSPPPLDFESSQFQSEKSATYLP</sequence>
<feature type="transmembrane region" description="Helical" evidence="1">
    <location>
        <begin position="195"/>
        <end position="223"/>
    </location>
</feature>
<keyword evidence="3" id="KW-1185">Reference proteome</keyword>
<comment type="caution">
    <text evidence="2">The sequence shown here is derived from an EMBL/GenBank/DDBJ whole genome shotgun (WGS) entry which is preliminary data.</text>
</comment>
<dbReference type="EMBL" id="CAVNYO010000025">
    <property type="protein sequence ID" value="CAK5262771.1"/>
    <property type="molecule type" value="Genomic_DNA"/>
</dbReference>
<feature type="transmembrane region" description="Helical" evidence="1">
    <location>
        <begin position="57"/>
        <end position="76"/>
    </location>
</feature>
<evidence type="ECO:0000313" key="2">
    <source>
        <dbReference type="EMBL" id="CAK5262771.1"/>
    </source>
</evidence>